<dbReference type="Gramene" id="rna-AYBTSS11_LOCUS2557">
    <property type="protein sequence ID" value="CAJ1876221.1"/>
    <property type="gene ID" value="gene-AYBTSS11_LOCUS2557"/>
</dbReference>
<organism evidence="1 2">
    <name type="scientific">Sphenostylis stenocarpa</name>
    <dbReference type="NCBI Taxonomy" id="92480"/>
    <lineage>
        <taxon>Eukaryota</taxon>
        <taxon>Viridiplantae</taxon>
        <taxon>Streptophyta</taxon>
        <taxon>Embryophyta</taxon>
        <taxon>Tracheophyta</taxon>
        <taxon>Spermatophyta</taxon>
        <taxon>Magnoliopsida</taxon>
        <taxon>eudicotyledons</taxon>
        <taxon>Gunneridae</taxon>
        <taxon>Pentapetalae</taxon>
        <taxon>rosids</taxon>
        <taxon>fabids</taxon>
        <taxon>Fabales</taxon>
        <taxon>Fabaceae</taxon>
        <taxon>Papilionoideae</taxon>
        <taxon>50 kb inversion clade</taxon>
        <taxon>NPAAA clade</taxon>
        <taxon>indigoferoid/millettioid clade</taxon>
        <taxon>Phaseoleae</taxon>
        <taxon>Sphenostylis</taxon>
    </lineage>
</organism>
<protein>
    <submittedName>
        <fullName evidence="1">Uncharacterized protein</fullName>
    </submittedName>
</protein>
<reference evidence="1" key="1">
    <citation type="submission" date="2023-10" db="EMBL/GenBank/DDBJ databases">
        <authorList>
            <person name="Domelevo Entfellner J.-B."/>
        </authorList>
    </citation>
    <scope>NUCLEOTIDE SEQUENCE</scope>
</reference>
<accession>A0AA86RQC9</accession>
<dbReference type="EMBL" id="OY731398">
    <property type="protein sequence ID" value="CAJ1876221.1"/>
    <property type="molecule type" value="Genomic_DNA"/>
</dbReference>
<dbReference type="Proteomes" id="UP001189624">
    <property type="component" value="Chromosome 1"/>
</dbReference>
<keyword evidence="2" id="KW-1185">Reference proteome</keyword>
<name>A0AA86RQC9_9FABA</name>
<proteinExistence type="predicted"/>
<sequence>MASSFDRYSSHYLAHSIDTVFQVESTLPVGIVSGVVLVVFHNYLDMVSLVVVGIQRSLVAVEVMVEAVTVAAVTVVGGTLPQGAVEMVDVDMGSRTRCTLCTGPSLLPQLKWLLGW</sequence>
<evidence type="ECO:0000313" key="1">
    <source>
        <dbReference type="EMBL" id="CAJ1876221.1"/>
    </source>
</evidence>
<dbReference type="AlphaFoldDB" id="A0AA86RQC9"/>
<evidence type="ECO:0000313" key="2">
    <source>
        <dbReference type="Proteomes" id="UP001189624"/>
    </source>
</evidence>
<gene>
    <name evidence="1" type="ORF">AYBTSS11_LOCUS2557</name>
</gene>